<organism evidence="4 5">
    <name type="scientific">Kitasatospora kifunensis</name>
    <name type="common">Streptomyces kifunensis</name>
    <dbReference type="NCBI Taxonomy" id="58351"/>
    <lineage>
        <taxon>Bacteria</taxon>
        <taxon>Bacillati</taxon>
        <taxon>Actinomycetota</taxon>
        <taxon>Actinomycetes</taxon>
        <taxon>Kitasatosporales</taxon>
        <taxon>Streptomycetaceae</taxon>
        <taxon>Kitasatospora</taxon>
    </lineage>
</organism>
<keyword evidence="1 3" id="KW-0732">Signal</keyword>
<feature type="compositionally biased region" description="Low complexity" evidence="2">
    <location>
        <begin position="70"/>
        <end position="79"/>
    </location>
</feature>
<sequence length="366" mass="38014">MISRTSARVPLAAALAVGLALTAGCGSGPERTADLRNLRSWSASDWSRWAHQHLLKNEIAKDLWSPAAMKAATPAAQSAPTPPAATTPGPQPAGSPSAADTRNDPLPAAVQARGEQHPYPAGLAVFGKLFAKSPQGTYVCSGTVVSDPQHPGKSNLVWTAGHCLHGGKGADWLKNIAFVPDYNSSGAASDGQQATLAQVAPYGRWWANYAMVSPQWMAEGGDSGGSVNQYDSGIIRVTDPDLPGKSLEEEVGGSVPIWFNAPRERLDAVTAYGFPAAKPFDGQELDSCAGGHPGRLSYDPTRPTMLTIGCTMTGGASGGGWLATGPEGKPVLVSNTSIGPSPASWVAGPELDDEAQQMFTSMTQLN</sequence>
<keyword evidence="5" id="KW-1185">Reference proteome</keyword>
<evidence type="ECO:0000256" key="2">
    <source>
        <dbReference type="SAM" id="MobiDB-lite"/>
    </source>
</evidence>
<protein>
    <recommendedName>
        <fullName evidence="6">V8-like Glu-specific endopeptidase</fullName>
    </recommendedName>
</protein>
<accession>A0A7W7R5J3</accession>
<evidence type="ECO:0000256" key="3">
    <source>
        <dbReference type="SAM" id="SignalP"/>
    </source>
</evidence>
<proteinExistence type="predicted"/>
<dbReference type="PROSITE" id="PS51257">
    <property type="entry name" value="PROKAR_LIPOPROTEIN"/>
    <property type="match status" value="1"/>
</dbReference>
<feature type="region of interest" description="Disordered" evidence="2">
    <location>
        <begin position="70"/>
        <end position="105"/>
    </location>
</feature>
<dbReference type="AlphaFoldDB" id="A0A7W7R5J3"/>
<evidence type="ECO:0008006" key="6">
    <source>
        <dbReference type="Google" id="ProtNLM"/>
    </source>
</evidence>
<dbReference type="PANTHER" id="PTHR15462">
    <property type="entry name" value="SERINE PROTEASE"/>
    <property type="match status" value="1"/>
</dbReference>
<dbReference type="PANTHER" id="PTHR15462:SF19">
    <property type="entry name" value="PEPTIDASE S1 DOMAIN-CONTAINING PROTEIN"/>
    <property type="match status" value="1"/>
</dbReference>
<dbReference type="SUPFAM" id="SSF50494">
    <property type="entry name" value="Trypsin-like serine proteases"/>
    <property type="match status" value="1"/>
</dbReference>
<feature type="compositionally biased region" description="Pro residues" evidence="2">
    <location>
        <begin position="80"/>
        <end position="93"/>
    </location>
</feature>
<feature type="signal peptide" evidence="3">
    <location>
        <begin position="1"/>
        <end position="22"/>
    </location>
</feature>
<comment type="caution">
    <text evidence="4">The sequence shown here is derived from an EMBL/GenBank/DDBJ whole genome shotgun (WGS) entry which is preliminary data.</text>
</comment>
<dbReference type="InterPro" id="IPR050966">
    <property type="entry name" value="Glutamyl_endopeptidase"/>
</dbReference>
<dbReference type="EMBL" id="JACHJV010000001">
    <property type="protein sequence ID" value="MBB4925639.1"/>
    <property type="molecule type" value="Genomic_DNA"/>
</dbReference>
<dbReference type="Proteomes" id="UP000540506">
    <property type="component" value="Unassembled WGS sequence"/>
</dbReference>
<gene>
    <name evidence="4" type="ORF">FHR34_004632</name>
</gene>
<dbReference type="Gene3D" id="2.40.10.10">
    <property type="entry name" value="Trypsin-like serine proteases"/>
    <property type="match status" value="2"/>
</dbReference>
<reference evidence="4 5" key="1">
    <citation type="submission" date="2020-08" db="EMBL/GenBank/DDBJ databases">
        <title>Sequencing the genomes of 1000 actinobacteria strains.</title>
        <authorList>
            <person name="Klenk H.-P."/>
        </authorList>
    </citation>
    <scope>NUCLEOTIDE SEQUENCE [LARGE SCALE GENOMIC DNA]</scope>
    <source>
        <strain evidence="4 5">DSM 41654</strain>
    </source>
</reference>
<dbReference type="InterPro" id="IPR009003">
    <property type="entry name" value="Peptidase_S1_PA"/>
</dbReference>
<dbReference type="RefSeq" id="WP_184937986.1">
    <property type="nucleotide sequence ID" value="NZ_JACHJV010000001.1"/>
</dbReference>
<dbReference type="InterPro" id="IPR043504">
    <property type="entry name" value="Peptidase_S1_PA_chymotrypsin"/>
</dbReference>
<evidence type="ECO:0000313" key="5">
    <source>
        <dbReference type="Proteomes" id="UP000540506"/>
    </source>
</evidence>
<evidence type="ECO:0000256" key="1">
    <source>
        <dbReference type="ARBA" id="ARBA00022729"/>
    </source>
</evidence>
<feature type="chain" id="PRO_5038450700" description="V8-like Glu-specific endopeptidase" evidence="3">
    <location>
        <begin position="23"/>
        <end position="366"/>
    </location>
</feature>
<evidence type="ECO:0000313" key="4">
    <source>
        <dbReference type="EMBL" id="MBB4925639.1"/>
    </source>
</evidence>
<name>A0A7W7R5J3_KITKI</name>